<reference evidence="2" key="1">
    <citation type="submission" date="2025-05" db="UniProtKB">
        <authorList>
            <consortium name="RefSeq"/>
        </authorList>
    </citation>
    <scope>NUCLEOTIDE SEQUENCE [LARGE SCALE GENOMIC DNA]</scope>
</reference>
<feature type="compositionally biased region" description="Basic and acidic residues" evidence="1">
    <location>
        <begin position="13"/>
        <end position="23"/>
    </location>
</feature>
<feature type="region of interest" description="Disordered" evidence="1">
    <location>
        <begin position="1"/>
        <end position="23"/>
    </location>
</feature>
<reference evidence="3" key="2">
    <citation type="submission" date="2025-08" db="UniProtKB">
        <authorList>
            <consortium name="RefSeq"/>
        </authorList>
    </citation>
    <scope>IDENTIFICATION</scope>
    <source>
        <tissue evidence="3">Ear skin</tissue>
    </source>
</reference>
<name>S9X1X5_CAMFR</name>
<proteinExistence type="predicted"/>
<dbReference type="Proteomes" id="UP000694856">
    <property type="component" value="Chromosome 1"/>
</dbReference>
<dbReference type="RefSeq" id="XP_032338824.1">
    <property type="nucleotide sequence ID" value="XM_032482933.1"/>
</dbReference>
<feature type="compositionally biased region" description="Low complexity" evidence="1">
    <location>
        <begin position="1"/>
        <end position="12"/>
    </location>
</feature>
<gene>
    <name evidence="3" type="primary">LOC102507695</name>
</gene>
<dbReference type="GeneID" id="102507695"/>
<dbReference type="AlphaFoldDB" id="S9X1X5"/>
<feature type="compositionally biased region" description="Low complexity" evidence="1">
    <location>
        <begin position="72"/>
        <end position="92"/>
    </location>
</feature>
<evidence type="ECO:0000256" key="1">
    <source>
        <dbReference type="SAM" id="MobiDB-lite"/>
    </source>
</evidence>
<protein>
    <submittedName>
        <fullName evidence="3">60S ribosomal protein L29-like</fullName>
    </submittedName>
</protein>
<accession>S9X1X5</accession>
<feature type="region of interest" description="Disordered" evidence="1">
    <location>
        <begin position="68"/>
        <end position="92"/>
    </location>
</feature>
<organism evidence="2 3">
    <name type="scientific">Camelus ferus</name>
    <name type="common">Wild bactrian camel</name>
    <name type="synonym">Camelus bactrianus ferus</name>
    <dbReference type="NCBI Taxonomy" id="419612"/>
    <lineage>
        <taxon>Eukaryota</taxon>
        <taxon>Metazoa</taxon>
        <taxon>Chordata</taxon>
        <taxon>Craniata</taxon>
        <taxon>Vertebrata</taxon>
        <taxon>Euteleostomi</taxon>
        <taxon>Mammalia</taxon>
        <taxon>Eutheria</taxon>
        <taxon>Laurasiatheria</taxon>
        <taxon>Artiodactyla</taxon>
        <taxon>Tylopoda</taxon>
        <taxon>Camelidae</taxon>
        <taxon>Camelus</taxon>
    </lineage>
</organism>
<sequence length="92" mass="9781">MQANKAKATSARAEAKALVKPKEVKPKIPKVSSRELNRLAFIAHPKLGKCAPARIAKCLRLFQPKAKEEAQTKATAAAPAPKGAQAPTKALE</sequence>
<evidence type="ECO:0000313" key="2">
    <source>
        <dbReference type="Proteomes" id="UP000694856"/>
    </source>
</evidence>
<dbReference type="KEGG" id="cfr:102507695"/>
<keyword evidence="2" id="KW-1185">Reference proteome</keyword>
<evidence type="ECO:0000313" key="3">
    <source>
        <dbReference type="RefSeq" id="XP_032338824.1"/>
    </source>
</evidence>